<comment type="similarity">
    <text evidence="1 5">Belongs to the 5-formyltetrahydrofolate cyclo-ligase family.</text>
</comment>
<protein>
    <recommendedName>
        <fullName evidence="5">5-formyltetrahydrofolate cyclo-ligase</fullName>
        <ecNumber evidence="5">6.3.3.2</ecNumber>
    </recommendedName>
</protein>
<dbReference type="STRING" id="1396821.SAMN05444515_10786"/>
<evidence type="ECO:0000313" key="6">
    <source>
        <dbReference type="EMBL" id="SEK96404.1"/>
    </source>
</evidence>
<dbReference type="NCBIfam" id="TIGR02727">
    <property type="entry name" value="MTHFS_bact"/>
    <property type="match status" value="1"/>
</dbReference>
<dbReference type="Proteomes" id="UP000199256">
    <property type="component" value="Unassembled WGS sequence"/>
</dbReference>
<dbReference type="PANTHER" id="PTHR23407">
    <property type="entry name" value="ATPASE INHIBITOR/5-FORMYLTETRAHYDROFOLATE CYCLO-LIGASE"/>
    <property type="match status" value="1"/>
</dbReference>
<evidence type="ECO:0000313" key="7">
    <source>
        <dbReference type="Proteomes" id="UP000199256"/>
    </source>
</evidence>
<sequence>MKTLRQTLRAQRLALPPAERLARSRRIARHVVHHPLFTSARRIAVYLPDRGEVDPAPLMAAARAAGKRLYLPVLAPIHPRLLWFVAWDADTRLIPNRFGIPEPPVSKRHRLPVRALDLIITPLVGFDGEGTRLGMGGGFYDTTFAHRNRHDHWHRPRLLGLAYDFQQVDALPRRPWDVNLDAVATERGVIRWPAQVMSPTALRNAT</sequence>
<comment type="catalytic activity">
    <reaction evidence="5">
        <text>(6S)-5-formyl-5,6,7,8-tetrahydrofolate + ATP = (6R)-5,10-methenyltetrahydrofolate + ADP + phosphate</text>
        <dbReference type="Rhea" id="RHEA:10488"/>
        <dbReference type="ChEBI" id="CHEBI:30616"/>
        <dbReference type="ChEBI" id="CHEBI:43474"/>
        <dbReference type="ChEBI" id="CHEBI:57455"/>
        <dbReference type="ChEBI" id="CHEBI:57457"/>
        <dbReference type="ChEBI" id="CHEBI:456216"/>
        <dbReference type="EC" id="6.3.3.2"/>
    </reaction>
</comment>
<gene>
    <name evidence="6" type="ORF">SAMN05444515_10786</name>
</gene>
<reference evidence="7" key="1">
    <citation type="submission" date="2016-10" db="EMBL/GenBank/DDBJ databases">
        <authorList>
            <person name="Varghese N."/>
            <person name="Submissions S."/>
        </authorList>
    </citation>
    <scope>NUCLEOTIDE SEQUENCE [LARGE SCALE GENOMIC DNA]</scope>
    <source>
        <strain evidence="7">DSM 241</strain>
    </source>
</reference>
<evidence type="ECO:0000256" key="1">
    <source>
        <dbReference type="ARBA" id="ARBA00010638"/>
    </source>
</evidence>
<keyword evidence="5" id="KW-0460">Magnesium</keyword>
<feature type="binding site" evidence="4">
    <location>
        <position position="52"/>
    </location>
    <ligand>
        <name>substrate</name>
    </ligand>
</feature>
<dbReference type="PANTHER" id="PTHR23407:SF1">
    <property type="entry name" value="5-FORMYLTETRAHYDROFOLATE CYCLO-LIGASE"/>
    <property type="match status" value="1"/>
</dbReference>
<accession>A0A1H7LBT6</accession>
<keyword evidence="6" id="KW-0436">Ligase</keyword>
<dbReference type="EC" id="6.3.3.2" evidence="5"/>
<keyword evidence="2 4" id="KW-0547">Nucleotide-binding</keyword>
<dbReference type="Pfam" id="PF01812">
    <property type="entry name" value="5-FTHF_cyc-lig"/>
    <property type="match status" value="1"/>
</dbReference>
<keyword evidence="3 4" id="KW-0067">ATP-binding</keyword>
<dbReference type="OrthoDB" id="9801938at2"/>
<dbReference type="GO" id="GO:0009396">
    <property type="term" value="P:folic acid-containing compound biosynthetic process"/>
    <property type="evidence" value="ECO:0007669"/>
    <property type="project" value="TreeGrafter"/>
</dbReference>
<proteinExistence type="inferred from homology"/>
<dbReference type="InterPro" id="IPR037171">
    <property type="entry name" value="NagB/RpiA_transferase-like"/>
</dbReference>
<evidence type="ECO:0000256" key="5">
    <source>
        <dbReference type="RuleBase" id="RU361279"/>
    </source>
</evidence>
<dbReference type="InterPro" id="IPR002698">
    <property type="entry name" value="FTHF_cligase"/>
</dbReference>
<dbReference type="GO" id="GO:0005524">
    <property type="term" value="F:ATP binding"/>
    <property type="evidence" value="ECO:0007669"/>
    <property type="project" value="UniProtKB-KW"/>
</dbReference>
<dbReference type="EMBL" id="FOAA01000007">
    <property type="protein sequence ID" value="SEK96404.1"/>
    <property type="molecule type" value="Genomic_DNA"/>
</dbReference>
<name>A0A1H7LBT6_9GAMM</name>
<dbReference type="RefSeq" id="WP_090253076.1">
    <property type="nucleotide sequence ID" value="NZ_FOAA01000007.1"/>
</dbReference>
<evidence type="ECO:0000256" key="2">
    <source>
        <dbReference type="ARBA" id="ARBA00022741"/>
    </source>
</evidence>
<dbReference type="Gene3D" id="3.40.50.10420">
    <property type="entry name" value="NagB/RpiA/CoA transferase-like"/>
    <property type="match status" value="1"/>
</dbReference>
<dbReference type="SUPFAM" id="SSF100950">
    <property type="entry name" value="NagB/RpiA/CoA transferase-like"/>
    <property type="match status" value="1"/>
</dbReference>
<dbReference type="GO" id="GO:0035999">
    <property type="term" value="P:tetrahydrofolate interconversion"/>
    <property type="evidence" value="ECO:0007669"/>
    <property type="project" value="TreeGrafter"/>
</dbReference>
<dbReference type="AlphaFoldDB" id="A0A1H7LBT6"/>
<evidence type="ECO:0000256" key="4">
    <source>
        <dbReference type="PIRSR" id="PIRSR006806-1"/>
    </source>
</evidence>
<keyword evidence="5" id="KW-0479">Metal-binding</keyword>
<dbReference type="GO" id="GO:0030272">
    <property type="term" value="F:5-formyltetrahydrofolate cyclo-ligase activity"/>
    <property type="evidence" value="ECO:0007669"/>
    <property type="project" value="UniProtKB-EC"/>
</dbReference>
<evidence type="ECO:0000256" key="3">
    <source>
        <dbReference type="ARBA" id="ARBA00022840"/>
    </source>
</evidence>
<comment type="cofactor">
    <cofactor evidence="5">
        <name>Mg(2+)</name>
        <dbReference type="ChEBI" id="CHEBI:18420"/>
    </cofactor>
</comment>
<feature type="binding site" evidence="4">
    <location>
        <position position="47"/>
    </location>
    <ligand>
        <name>substrate</name>
    </ligand>
</feature>
<dbReference type="PIRSF" id="PIRSF006806">
    <property type="entry name" value="FTHF_cligase"/>
    <property type="match status" value="1"/>
</dbReference>
<dbReference type="GO" id="GO:0046872">
    <property type="term" value="F:metal ion binding"/>
    <property type="evidence" value="ECO:0007669"/>
    <property type="project" value="UniProtKB-KW"/>
</dbReference>
<organism evidence="6 7">
    <name type="scientific">Ectothiorhodospira marina</name>
    <dbReference type="NCBI Taxonomy" id="1396821"/>
    <lineage>
        <taxon>Bacteria</taxon>
        <taxon>Pseudomonadati</taxon>
        <taxon>Pseudomonadota</taxon>
        <taxon>Gammaproteobacteria</taxon>
        <taxon>Chromatiales</taxon>
        <taxon>Ectothiorhodospiraceae</taxon>
        <taxon>Ectothiorhodospira</taxon>
    </lineage>
</organism>
<feature type="binding site" evidence="4">
    <location>
        <begin position="132"/>
        <end position="140"/>
    </location>
    <ligand>
        <name>ATP</name>
        <dbReference type="ChEBI" id="CHEBI:30616"/>
    </ligand>
</feature>
<keyword evidence="7" id="KW-1185">Reference proteome</keyword>
<dbReference type="InterPro" id="IPR024185">
    <property type="entry name" value="FTHF_cligase-like_sf"/>
</dbReference>